<dbReference type="Proteomes" id="UP000095284">
    <property type="component" value="Unplaced"/>
</dbReference>
<proteinExistence type="predicted"/>
<evidence type="ECO:0000313" key="3">
    <source>
        <dbReference type="WBParaSite" id="BXY_1228100.1"/>
    </source>
</evidence>
<name>A0A1I7SGW6_BURXY</name>
<evidence type="ECO:0000256" key="1">
    <source>
        <dbReference type="SAM" id="MobiDB-lite"/>
    </source>
</evidence>
<sequence>MGLKREPGVSGDAKVPARKTREGRHSSRSSSKKKAAESDGLFFLFFRLPTSSPSSGLKRPKTRVFTAAGFSAEDVGASRGAGDEWGGWWRSGNSAGGGQDWSWRGGGRVEGV</sequence>
<evidence type="ECO:0000313" key="2">
    <source>
        <dbReference type="Proteomes" id="UP000095284"/>
    </source>
</evidence>
<feature type="region of interest" description="Disordered" evidence="1">
    <location>
        <begin position="76"/>
        <end position="112"/>
    </location>
</feature>
<dbReference type="AlphaFoldDB" id="A0A1I7SGW6"/>
<organism evidence="2 3">
    <name type="scientific">Bursaphelenchus xylophilus</name>
    <name type="common">Pinewood nematode worm</name>
    <name type="synonym">Aphelenchoides xylophilus</name>
    <dbReference type="NCBI Taxonomy" id="6326"/>
    <lineage>
        <taxon>Eukaryota</taxon>
        <taxon>Metazoa</taxon>
        <taxon>Ecdysozoa</taxon>
        <taxon>Nematoda</taxon>
        <taxon>Chromadorea</taxon>
        <taxon>Rhabditida</taxon>
        <taxon>Tylenchina</taxon>
        <taxon>Tylenchomorpha</taxon>
        <taxon>Aphelenchoidea</taxon>
        <taxon>Aphelenchoididae</taxon>
        <taxon>Bursaphelenchus</taxon>
    </lineage>
</organism>
<accession>A0A1I7SGW6</accession>
<feature type="region of interest" description="Disordered" evidence="1">
    <location>
        <begin position="1"/>
        <end position="36"/>
    </location>
</feature>
<feature type="compositionally biased region" description="Gly residues" evidence="1">
    <location>
        <begin position="94"/>
        <end position="112"/>
    </location>
</feature>
<protein>
    <submittedName>
        <fullName evidence="3">Uncharacterized protein</fullName>
    </submittedName>
</protein>
<reference evidence="3" key="1">
    <citation type="submission" date="2016-11" db="UniProtKB">
        <authorList>
            <consortium name="WormBaseParasite"/>
        </authorList>
    </citation>
    <scope>IDENTIFICATION</scope>
</reference>
<dbReference type="WBParaSite" id="BXY_1228100.1">
    <property type="protein sequence ID" value="BXY_1228100.1"/>
    <property type="gene ID" value="BXY_1228100"/>
</dbReference>